<sequence length="70" mass="7961">MNATKDTIGSPWWFVNTNYEKRQELNAICYSKATDYGEPATIKDALEIVFWFGVYAGMGCLLAYGLWEVV</sequence>
<gene>
    <name evidence="2" type="ORF">SAMN05660299_00273</name>
</gene>
<evidence type="ECO:0000256" key="1">
    <source>
        <dbReference type="SAM" id="Phobius"/>
    </source>
</evidence>
<dbReference type="STRING" id="349095.SAMN05660299_00273"/>
<keyword evidence="1" id="KW-0812">Transmembrane</keyword>
<dbReference type="Proteomes" id="UP000199309">
    <property type="component" value="Unassembled WGS sequence"/>
</dbReference>
<organism evidence="2 3">
    <name type="scientific">Megasphaera paucivorans</name>
    <dbReference type="NCBI Taxonomy" id="349095"/>
    <lineage>
        <taxon>Bacteria</taxon>
        <taxon>Bacillati</taxon>
        <taxon>Bacillota</taxon>
        <taxon>Negativicutes</taxon>
        <taxon>Veillonellales</taxon>
        <taxon>Veillonellaceae</taxon>
        <taxon>Megasphaera</taxon>
    </lineage>
</organism>
<dbReference type="AlphaFoldDB" id="A0A1G9QVB5"/>
<keyword evidence="1" id="KW-1133">Transmembrane helix</keyword>
<evidence type="ECO:0000313" key="3">
    <source>
        <dbReference type="Proteomes" id="UP000199309"/>
    </source>
</evidence>
<proteinExistence type="predicted"/>
<feature type="transmembrane region" description="Helical" evidence="1">
    <location>
        <begin position="48"/>
        <end position="67"/>
    </location>
</feature>
<dbReference type="EMBL" id="FNHQ01000002">
    <property type="protein sequence ID" value="SDM14205.1"/>
    <property type="molecule type" value="Genomic_DNA"/>
</dbReference>
<evidence type="ECO:0000313" key="2">
    <source>
        <dbReference type="EMBL" id="SDM14205.1"/>
    </source>
</evidence>
<name>A0A1G9QVB5_9FIRM</name>
<keyword evidence="3" id="KW-1185">Reference proteome</keyword>
<protein>
    <submittedName>
        <fullName evidence="2">Uncharacterized protein</fullName>
    </submittedName>
</protein>
<reference evidence="2 3" key="1">
    <citation type="submission" date="2016-10" db="EMBL/GenBank/DDBJ databases">
        <authorList>
            <person name="de Groot N.N."/>
        </authorList>
    </citation>
    <scope>NUCLEOTIDE SEQUENCE [LARGE SCALE GENOMIC DNA]</scope>
    <source>
        <strain evidence="2 3">DSM 16981</strain>
    </source>
</reference>
<dbReference type="RefSeq" id="WP_091647513.1">
    <property type="nucleotide sequence ID" value="NZ_FNHQ01000002.1"/>
</dbReference>
<accession>A0A1G9QVB5</accession>
<keyword evidence="1" id="KW-0472">Membrane</keyword>